<dbReference type="AlphaFoldDB" id="A0A7W6WFK1"/>
<proteinExistence type="predicted"/>
<dbReference type="RefSeq" id="WP_183927337.1">
    <property type="nucleotide sequence ID" value="NZ_JACIGM010000009.1"/>
</dbReference>
<dbReference type="Proteomes" id="UP000533641">
    <property type="component" value="Unassembled WGS sequence"/>
</dbReference>
<dbReference type="EMBL" id="JACIGM010000009">
    <property type="protein sequence ID" value="MBB4276592.1"/>
    <property type="molecule type" value="Genomic_DNA"/>
</dbReference>
<name>A0A7W6WFK1_9HYPH</name>
<accession>A0A7W6WFK1</accession>
<evidence type="ECO:0000313" key="2">
    <source>
        <dbReference type="Proteomes" id="UP000533641"/>
    </source>
</evidence>
<gene>
    <name evidence="1" type="ORF">GGE12_004389</name>
</gene>
<comment type="caution">
    <text evidence="1">The sequence shown here is derived from an EMBL/GenBank/DDBJ whole genome shotgun (WGS) entry which is preliminary data.</text>
</comment>
<organism evidence="1 2">
    <name type="scientific">Rhizobium mongolense</name>
    <dbReference type="NCBI Taxonomy" id="57676"/>
    <lineage>
        <taxon>Bacteria</taxon>
        <taxon>Pseudomonadati</taxon>
        <taxon>Pseudomonadota</taxon>
        <taxon>Alphaproteobacteria</taxon>
        <taxon>Hyphomicrobiales</taxon>
        <taxon>Rhizobiaceae</taxon>
        <taxon>Rhizobium/Agrobacterium group</taxon>
        <taxon>Rhizobium</taxon>
    </lineage>
</organism>
<sequence>MTDLLGDYLTQMIAWKNLPPFLDPIPMLGVAMPTVGPSAVPIMAIAKASMAENIALAAQFPLAL</sequence>
<evidence type="ECO:0000313" key="1">
    <source>
        <dbReference type="EMBL" id="MBB4276592.1"/>
    </source>
</evidence>
<protein>
    <submittedName>
        <fullName evidence="1">Uncharacterized protein</fullName>
    </submittedName>
</protein>
<reference evidence="1 2" key="1">
    <citation type="submission" date="2020-08" db="EMBL/GenBank/DDBJ databases">
        <title>Genomic Encyclopedia of Type Strains, Phase IV (KMG-V): Genome sequencing to study the core and pangenomes of soil and plant-associated prokaryotes.</title>
        <authorList>
            <person name="Whitman W."/>
        </authorList>
    </citation>
    <scope>NUCLEOTIDE SEQUENCE [LARGE SCALE GENOMIC DNA]</scope>
    <source>
        <strain evidence="1 2">SEMIA 402</strain>
    </source>
</reference>